<evidence type="ECO:0000256" key="1">
    <source>
        <dbReference type="SAM" id="MobiDB-lite"/>
    </source>
</evidence>
<comment type="caution">
    <text evidence="2">The sequence shown here is derived from an EMBL/GenBank/DDBJ whole genome shotgun (WGS) entry which is preliminary data.</text>
</comment>
<sequence length="104" mass="11696">MGPKEGEGQQQQRLWRCRRRRGTAVMGDGFVGEGRRRRRMDCKATQARDGSNGHLLPRSNGADASHEPLWRWQGPPLTSWNIPKPISPLMKIGCGIMSWCGLNV</sequence>
<reference evidence="2 3" key="1">
    <citation type="journal article" date="2019" name="Sci. Rep.">
        <title>A high-quality genome of Eragrostis curvula grass provides insights into Poaceae evolution and supports new strategies to enhance forage quality.</title>
        <authorList>
            <person name="Carballo J."/>
            <person name="Santos B.A.C.M."/>
            <person name="Zappacosta D."/>
            <person name="Garbus I."/>
            <person name="Selva J.P."/>
            <person name="Gallo C.A."/>
            <person name="Diaz A."/>
            <person name="Albertini E."/>
            <person name="Caccamo M."/>
            <person name="Echenique V."/>
        </authorList>
    </citation>
    <scope>NUCLEOTIDE SEQUENCE [LARGE SCALE GENOMIC DNA]</scope>
    <source>
        <strain evidence="3">cv. Victoria</strain>
        <tissue evidence="2">Leaf</tissue>
    </source>
</reference>
<evidence type="ECO:0000313" key="3">
    <source>
        <dbReference type="Proteomes" id="UP000324897"/>
    </source>
</evidence>
<dbReference type="Gramene" id="TVU28150">
    <property type="protein sequence ID" value="TVU28150"/>
    <property type="gene ID" value="EJB05_19659"/>
</dbReference>
<protein>
    <submittedName>
        <fullName evidence="2">Uncharacterized protein</fullName>
    </submittedName>
</protein>
<proteinExistence type="predicted"/>
<evidence type="ECO:0000313" key="2">
    <source>
        <dbReference type="EMBL" id="TVU28150.1"/>
    </source>
</evidence>
<name>A0A5J9UYM3_9POAL</name>
<organism evidence="2 3">
    <name type="scientific">Eragrostis curvula</name>
    <name type="common">weeping love grass</name>
    <dbReference type="NCBI Taxonomy" id="38414"/>
    <lineage>
        <taxon>Eukaryota</taxon>
        <taxon>Viridiplantae</taxon>
        <taxon>Streptophyta</taxon>
        <taxon>Embryophyta</taxon>
        <taxon>Tracheophyta</taxon>
        <taxon>Spermatophyta</taxon>
        <taxon>Magnoliopsida</taxon>
        <taxon>Liliopsida</taxon>
        <taxon>Poales</taxon>
        <taxon>Poaceae</taxon>
        <taxon>PACMAD clade</taxon>
        <taxon>Chloridoideae</taxon>
        <taxon>Eragrostideae</taxon>
        <taxon>Eragrostidinae</taxon>
        <taxon>Eragrostis</taxon>
    </lineage>
</organism>
<accession>A0A5J9UYM3</accession>
<keyword evidence="3" id="KW-1185">Reference proteome</keyword>
<gene>
    <name evidence="2" type="ORF">EJB05_19659</name>
</gene>
<feature type="region of interest" description="Disordered" evidence="1">
    <location>
        <begin position="27"/>
        <end position="69"/>
    </location>
</feature>
<dbReference type="AlphaFoldDB" id="A0A5J9UYM3"/>
<dbReference type="Proteomes" id="UP000324897">
    <property type="component" value="Chromosome 1"/>
</dbReference>
<dbReference type="EMBL" id="RWGY01000011">
    <property type="protein sequence ID" value="TVU28150.1"/>
    <property type="molecule type" value="Genomic_DNA"/>
</dbReference>